<dbReference type="EMBL" id="JARNBH010000012">
    <property type="protein sequence ID" value="MEC0273900.1"/>
    <property type="molecule type" value="Genomic_DNA"/>
</dbReference>
<dbReference type="Proteomes" id="UP001307168">
    <property type="component" value="Unassembled WGS sequence"/>
</dbReference>
<dbReference type="RefSeq" id="WP_367406972.1">
    <property type="nucleotide sequence ID" value="NZ_JARNBH010000012.1"/>
</dbReference>
<accession>A0AAW9NFM4</accession>
<protein>
    <submittedName>
        <fullName evidence="1">Uncharacterized protein</fullName>
    </submittedName>
</protein>
<evidence type="ECO:0000313" key="1">
    <source>
        <dbReference type="EMBL" id="MEC0273900.1"/>
    </source>
</evidence>
<reference evidence="1 2" key="1">
    <citation type="submission" date="2023-03" db="EMBL/GenBank/DDBJ databases">
        <title>Bacillus Genome Sequencing.</title>
        <authorList>
            <person name="Dunlap C."/>
        </authorList>
    </citation>
    <scope>NUCLEOTIDE SEQUENCE [LARGE SCALE GENOMIC DNA]</scope>
    <source>
        <strain evidence="1 2">B-41290</strain>
    </source>
</reference>
<evidence type="ECO:0000313" key="2">
    <source>
        <dbReference type="Proteomes" id="UP001307168"/>
    </source>
</evidence>
<organism evidence="1 2">
    <name type="scientific">Peribacillus castrilensis</name>
    <dbReference type="NCBI Taxonomy" id="2897690"/>
    <lineage>
        <taxon>Bacteria</taxon>
        <taxon>Bacillati</taxon>
        <taxon>Bacillota</taxon>
        <taxon>Bacilli</taxon>
        <taxon>Bacillales</taxon>
        <taxon>Bacillaceae</taxon>
        <taxon>Peribacillus</taxon>
    </lineage>
</organism>
<name>A0AAW9NFM4_9BACI</name>
<gene>
    <name evidence="1" type="ORF">P4706_12660</name>
</gene>
<keyword evidence="2" id="KW-1185">Reference proteome</keyword>
<comment type="caution">
    <text evidence="1">The sequence shown here is derived from an EMBL/GenBank/DDBJ whole genome shotgun (WGS) entry which is preliminary data.</text>
</comment>
<proteinExistence type="predicted"/>
<sequence>MKKSDNPLRVSISGNNKELEDNNEIVLTGNGSRVRKTAHEGESFVA</sequence>
<dbReference type="AlphaFoldDB" id="A0AAW9NFM4"/>